<reference evidence="1 2" key="1">
    <citation type="submission" date="2016-10" db="EMBL/GenBank/DDBJ databases">
        <authorList>
            <person name="de Groot N.N."/>
        </authorList>
    </citation>
    <scope>NUCLEOTIDE SEQUENCE [LARGE SCALE GENOMIC DNA]</scope>
    <source>
        <strain evidence="1 2">KHGC13</strain>
    </source>
</reference>
<proteinExistence type="predicted"/>
<gene>
    <name evidence="1" type="ORF">SAMN05216508_1434</name>
</gene>
<dbReference type="Proteomes" id="UP000198817">
    <property type="component" value="Unassembled WGS sequence"/>
</dbReference>
<organism evidence="1 2">
    <name type="scientific">Eubacterium pyruvativorans</name>
    <dbReference type="NCBI Taxonomy" id="155865"/>
    <lineage>
        <taxon>Bacteria</taxon>
        <taxon>Bacillati</taxon>
        <taxon>Bacillota</taxon>
        <taxon>Clostridia</taxon>
        <taxon>Eubacteriales</taxon>
        <taxon>Eubacteriaceae</taxon>
        <taxon>Eubacterium</taxon>
    </lineage>
</organism>
<name>A0A1I7IF25_9FIRM</name>
<dbReference type="STRING" id="155865.SAMN05216515_1454"/>
<dbReference type="AlphaFoldDB" id="A0A1I7IF25"/>
<evidence type="ECO:0000313" key="1">
    <source>
        <dbReference type="EMBL" id="SFU71460.1"/>
    </source>
</evidence>
<protein>
    <submittedName>
        <fullName evidence="1">Transcriptional regulator, AbiEi antitoxin, Type IV TA system</fullName>
    </submittedName>
</protein>
<sequence length="195" mass="22855">MAGTIILPEDQKIFSMKELKEKGFSQYKVSKLVDEGKLIKLNKSYYENAEYRGEESDFYYTEAYAPKGVICLLSAAVYYHLTTFIPDAVDVAIPRKAKVSTVPDWPQMNVHHYTDDRYELGVTTVREGKNEFQIYDMEKTVVDIVFYREKVGIEETKEILVTYLQRKDRNLNRLLKYAELMKCDKAMRQYLEVLV</sequence>
<dbReference type="OrthoDB" id="9801429at2"/>
<dbReference type="RefSeq" id="WP_090472223.1">
    <property type="nucleotide sequence ID" value="NZ_FOWF01000045.1"/>
</dbReference>
<accession>A0A1I7IF25</accession>
<dbReference type="EMBL" id="FPBT01000043">
    <property type="protein sequence ID" value="SFU71460.1"/>
    <property type="molecule type" value="Genomic_DNA"/>
</dbReference>
<evidence type="ECO:0000313" key="2">
    <source>
        <dbReference type="Proteomes" id="UP000198817"/>
    </source>
</evidence>
<keyword evidence="2" id="KW-1185">Reference proteome</keyword>